<dbReference type="SUPFAM" id="SSF101887">
    <property type="entry name" value="Apyrase"/>
    <property type="match status" value="1"/>
</dbReference>
<comment type="cofactor">
    <cofactor evidence="1 6">
        <name>Ca(2+)</name>
        <dbReference type="ChEBI" id="CHEBI:29108"/>
    </cofactor>
</comment>
<dbReference type="GO" id="GO:0045134">
    <property type="term" value="F:UDP phosphatase activity"/>
    <property type="evidence" value="ECO:0007669"/>
    <property type="project" value="TreeGrafter"/>
</dbReference>
<name>A0A7S4BDA4_CHRCT</name>
<evidence type="ECO:0008006" key="9">
    <source>
        <dbReference type="Google" id="ProtNLM"/>
    </source>
</evidence>
<dbReference type="InterPro" id="IPR036258">
    <property type="entry name" value="Apyrase_sf"/>
</dbReference>
<dbReference type="Gene3D" id="2.120.10.100">
    <property type="entry name" value="Apyrase"/>
    <property type="match status" value="1"/>
</dbReference>
<dbReference type="AlphaFoldDB" id="A0A7S4BDA4"/>
<dbReference type="InterPro" id="IPR009283">
    <property type="entry name" value="Apyrase"/>
</dbReference>
<feature type="binding site" evidence="6">
    <location>
        <position position="297"/>
    </location>
    <ligand>
        <name>Ca(2+)</name>
        <dbReference type="ChEBI" id="CHEBI:29108"/>
    </ligand>
</feature>
<feature type="binding site" evidence="6">
    <location>
        <position position="228"/>
    </location>
    <ligand>
        <name>Ca(2+)</name>
        <dbReference type="ChEBI" id="CHEBI:29108"/>
    </ligand>
</feature>
<keyword evidence="2 6" id="KW-0479">Metal-binding</keyword>
<protein>
    <recommendedName>
        <fullName evidence="9">Soluble calcium-activated nucleotidase 1</fullName>
    </recommendedName>
</protein>
<evidence type="ECO:0000256" key="5">
    <source>
        <dbReference type="ARBA" id="ARBA00025738"/>
    </source>
</evidence>
<dbReference type="PANTHER" id="PTHR13023:SF3">
    <property type="entry name" value="SOLUBLE CALCIUM-ACTIVATED NUCLEOTIDASE 1"/>
    <property type="match status" value="1"/>
</dbReference>
<keyword evidence="7" id="KW-1133">Transmembrane helix</keyword>
<keyword evidence="7" id="KW-0472">Membrane</keyword>
<evidence type="ECO:0000256" key="7">
    <source>
        <dbReference type="SAM" id="Phobius"/>
    </source>
</evidence>
<organism evidence="8">
    <name type="scientific">Chrysotila carterae</name>
    <name type="common">Marine alga</name>
    <name type="synonym">Syracosphaera carterae</name>
    <dbReference type="NCBI Taxonomy" id="13221"/>
    <lineage>
        <taxon>Eukaryota</taxon>
        <taxon>Haptista</taxon>
        <taxon>Haptophyta</taxon>
        <taxon>Prymnesiophyceae</taxon>
        <taxon>Isochrysidales</taxon>
        <taxon>Isochrysidaceae</taxon>
        <taxon>Chrysotila</taxon>
    </lineage>
</organism>
<keyword evidence="3" id="KW-0378">Hydrolase</keyword>
<dbReference type="EMBL" id="HBIZ01023512">
    <property type="protein sequence ID" value="CAE0762260.1"/>
    <property type="molecule type" value="Transcribed_RNA"/>
</dbReference>
<dbReference type="Pfam" id="PF06079">
    <property type="entry name" value="Apyrase"/>
    <property type="match status" value="1"/>
</dbReference>
<evidence type="ECO:0000256" key="1">
    <source>
        <dbReference type="ARBA" id="ARBA00001913"/>
    </source>
</evidence>
<evidence type="ECO:0000256" key="3">
    <source>
        <dbReference type="ARBA" id="ARBA00022801"/>
    </source>
</evidence>
<evidence type="ECO:0000256" key="2">
    <source>
        <dbReference type="ARBA" id="ARBA00022723"/>
    </source>
</evidence>
<dbReference type="GO" id="GO:0004382">
    <property type="term" value="F:GDP phosphatase activity"/>
    <property type="evidence" value="ECO:0007669"/>
    <property type="project" value="TreeGrafter"/>
</dbReference>
<dbReference type="GO" id="GO:0030166">
    <property type="term" value="P:proteoglycan biosynthetic process"/>
    <property type="evidence" value="ECO:0007669"/>
    <property type="project" value="TreeGrafter"/>
</dbReference>
<comment type="similarity">
    <text evidence="5">Belongs to the apyrase family.</text>
</comment>
<dbReference type="PANTHER" id="PTHR13023">
    <property type="entry name" value="APYRASE"/>
    <property type="match status" value="1"/>
</dbReference>
<proteinExistence type="inferred from homology"/>
<evidence type="ECO:0000256" key="4">
    <source>
        <dbReference type="ARBA" id="ARBA00022837"/>
    </source>
</evidence>
<evidence type="ECO:0000256" key="6">
    <source>
        <dbReference type="PIRSR" id="PIRSR609283-1"/>
    </source>
</evidence>
<feature type="binding site" evidence="6">
    <location>
        <position position="410"/>
    </location>
    <ligand>
        <name>Ca(2+)</name>
        <dbReference type="ChEBI" id="CHEBI:29108"/>
    </ligand>
</feature>
<evidence type="ECO:0000313" key="8">
    <source>
        <dbReference type="EMBL" id="CAE0762260.1"/>
    </source>
</evidence>
<accession>A0A7S4BDA4</accession>
<dbReference type="GO" id="GO:0005509">
    <property type="term" value="F:calcium ion binding"/>
    <property type="evidence" value="ECO:0007669"/>
    <property type="project" value="InterPro"/>
</dbReference>
<feature type="binding site" evidence="6">
    <location>
        <position position="360"/>
    </location>
    <ligand>
        <name>Ca(2+)</name>
        <dbReference type="ChEBI" id="CHEBI:29108"/>
    </ligand>
</feature>
<keyword evidence="7" id="KW-0812">Transmembrane</keyword>
<keyword evidence="4 6" id="KW-0106">Calcium</keyword>
<reference evidence="8" key="1">
    <citation type="submission" date="2021-01" db="EMBL/GenBank/DDBJ databases">
        <authorList>
            <person name="Corre E."/>
            <person name="Pelletier E."/>
            <person name="Niang G."/>
            <person name="Scheremetjew M."/>
            <person name="Finn R."/>
            <person name="Kale V."/>
            <person name="Holt S."/>
            <person name="Cochrane G."/>
            <person name="Meng A."/>
            <person name="Brown T."/>
            <person name="Cohen L."/>
        </authorList>
    </citation>
    <scope>NUCLEOTIDE SEQUENCE</scope>
    <source>
        <strain evidence="8">CCMP645</strain>
    </source>
</reference>
<feature type="binding site" evidence="6">
    <location>
        <position position="177"/>
    </location>
    <ligand>
        <name>Ca(2+)</name>
        <dbReference type="ChEBI" id="CHEBI:29108"/>
    </ligand>
</feature>
<feature type="transmembrane region" description="Helical" evidence="7">
    <location>
        <begin position="42"/>
        <end position="62"/>
    </location>
</feature>
<gene>
    <name evidence="8" type="ORF">PCAR00345_LOCUS14872</name>
</gene>
<sequence length="416" mass="44895">MHSPSKYALLGAAARGNGGSYLRGGHTLPLFRLARKGVSRGALVQALLCAGFFFLVVVAIAATSLSRGPNNDVQVLSVSASPVMSDADALLAMYPFATASVPQQTELDASECERRYTLMLVADNDRASHNASAAEWHSALRRGALCRRKGGGFSVTWLDEVPLTSQLAYQGRGMELSTLTWFGGKLLACDDRTGVLFHIIGGAAMPAHILSDGVSATDATRPRSFKCEWASARHGALYVGGIGREWRAPHSGMLLSSNQNVLVLEHSGAVRSLNWTHVYESLRDLAGVSPHGYLTHEAILWDDETDSWLMLPRRASTEPFDDKEDEHKGANFLLTHSGHETSQPKLVRIQGPLDPSKGFSAARFLPGANGEIVALRTQEIGDDTSTFLSVIRTDGTVLMEDSYISSTKFEGLEVAV</sequence>